<reference evidence="3 4" key="1">
    <citation type="submission" date="2019-12" db="EMBL/GenBank/DDBJ databases">
        <title>Complete genome sequence of Algicella marina strain 9Alg 56(T) isolated from the red alga Tichocarpus crinitus.</title>
        <authorList>
            <person name="Kim S.-G."/>
            <person name="Nedashkovskaya O.I."/>
        </authorList>
    </citation>
    <scope>NUCLEOTIDE SEQUENCE [LARGE SCALE GENOMIC DNA]</scope>
    <source>
        <strain evidence="3 4">9Alg 56</strain>
    </source>
</reference>
<feature type="signal peptide" evidence="2">
    <location>
        <begin position="1"/>
        <end position="17"/>
    </location>
</feature>
<evidence type="ECO:0000313" key="3">
    <source>
        <dbReference type="EMBL" id="QHQ35737.1"/>
    </source>
</evidence>
<keyword evidence="2" id="KW-0732">Signal</keyword>
<protein>
    <submittedName>
        <fullName evidence="3">Uncharacterized protein</fullName>
    </submittedName>
</protein>
<name>A0A6P1T170_9RHOB</name>
<proteinExistence type="predicted"/>
<dbReference type="Pfam" id="PF20506">
    <property type="entry name" value="DUF6732"/>
    <property type="match status" value="1"/>
</dbReference>
<gene>
    <name evidence="3" type="ORF">GO499_11395</name>
</gene>
<keyword evidence="4" id="KW-1185">Reference proteome</keyword>
<dbReference type="InterPro" id="IPR046619">
    <property type="entry name" value="DUF6732"/>
</dbReference>
<evidence type="ECO:0000256" key="2">
    <source>
        <dbReference type="SAM" id="SignalP"/>
    </source>
</evidence>
<evidence type="ECO:0000256" key="1">
    <source>
        <dbReference type="SAM" id="Phobius"/>
    </source>
</evidence>
<evidence type="ECO:0000313" key="4">
    <source>
        <dbReference type="Proteomes" id="UP000464495"/>
    </source>
</evidence>
<keyword evidence="1" id="KW-0812">Transmembrane</keyword>
<keyword evidence="1" id="KW-0472">Membrane</keyword>
<feature type="chain" id="PRO_5026712179" evidence="2">
    <location>
        <begin position="18"/>
        <end position="71"/>
    </location>
</feature>
<feature type="transmembrane region" description="Helical" evidence="1">
    <location>
        <begin position="27"/>
        <end position="49"/>
    </location>
</feature>
<dbReference type="RefSeq" id="WP_161862297.1">
    <property type="nucleotide sequence ID" value="NZ_CP046620.1"/>
</dbReference>
<dbReference type="KEGG" id="amaq:GO499_11395"/>
<keyword evidence="1" id="KW-1133">Transmembrane helix</keyword>
<accession>A0A6P1T170</accession>
<dbReference type="Proteomes" id="UP000464495">
    <property type="component" value="Chromosome"/>
</dbReference>
<dbReference type="EMBL" id="CP046620">
    <property type="protein sequence ID" value="QHQ35737.1"/>
    <property type="molecule type" value="Genomic_DNA"/>
</dbReference>
<organism evidence="3 4">
    <name type="scientific">Algicella marina</name>
    <dbReference type="NCBI Taxonomy" id="2683284"/>
    <lineage>
        <taxon>Bacteria</taxon>
        <taxon>Pseudomonadati</taxon>
        <taxon>Pseudomonadota</taxon>
        <taxon>Alphaproteobacteria</taxon>
        <taxon>Rhodobacterales</taxon>
        <taxon>Paracoccaceae</taxon>
        <taxon>Algicella</taxon>
    </lineage>
</organism>
<sequence>MRILVGLTALVPGAAMAHPGHLAEAAGHSHWIALGAIALAGGIALWAGLKGRGKEAEAEEEAEDTPEEARA</sequence>
<dbReference type="AlphaFoldDB" id="A0A6P1T170"/>